<dbReference type="RefSeq" id="WP_149780415.1">
    <property type="nucleotide sequence ID" value="NZ_FRCB01000009.1"/>
</dbReference>
<keyword evidence="3" id="KW-1005">Bacterial flagellum biogenesis</keyword>
<organism evidence="4 5">
    <name type="scientific">Roseovarius litoreus</name>
    <dbReference type="NCBI Taxonomy" id="1155722"/>
    <lineage>
        <taxon>Bacteria</taxon>
        <taxon>Pseudomonadati</taxon>
        <taxon>Pseudomonadota</taxon>
        <taxon>Alphaproteobacteria</taxon>
        <taxon>Rhodobacterales</taxon>
        <taxon>Roseobacteraceae</taxon>
        <taxon>Roseovarius</taxon>
    </lineage>
</organism>
<evidence type="ECO:0000256" key="2">
    <source>
        <dbReference type="ARBA" id="ARBA00007703"/>
    </source>
</evidence>
<accession>A0A1M7JMK7</accession>
<evidence type="ECO:0000313" key="5">
    <source>
        <dbReference type="Proteomes" id="UP000322545"/>
    </source>
</evidence>
<protein>
    <submittedName>
        <fullName evidence="4">FlgN protein</fullName>
    </submittedName>
</protein>
<evidence type="ECO:0000313" key="4">
    <source>
        <dbReference type="EMBL" id="SHM54300.1"/>
    </source>
</evidence>
<dbReference type="Proteomes" id="UP000322545">
    <property type="component" value="Unassembled WGS sequence"/>
</dbReference>
<reference evidence="4 5" key="1">
    <citation type="submission" date="2016-11" db="EMBL/GenBank/DDBJ databases">
        <authorList>
            <person name="Varghese N."/>
            <person name="Submissions S."/>
        </authorList>
    </citation>
    <scope>NUCLEOTIDE SEQUENCE [LARGE SCALE GENOMIC DNA]</scope>
    <source>
        <strain evidence="4 5">DSM 28249</strain>
    </source>
</reference>
<dbReference type="EMBL" id="FRCB01000009">
    <property type="protein sequence ID" value="SHM54300.1"/>
    <property type="molecule type" value="Genomic_DNA"/>
</dbReference>
<comment type="function">
    <text evidence="1">Required for the efficient initiation of filament assembly.</text>
</comment>
<dbReference type="Gene3D" id="1.20.58.300">
    <property type="entry name" value="FlgN-like"/>
    <property type="match status" value="1"/>
</dbReference>
<dbReference type="InterPro" id="IPR036679">
    <property type="entry name" value="FlgN-like_sf"/>
</dbReference>
<dbReference type="InterPro" id="IPR007809">
    <property type="entry name" value="FlgN-like"/>
</dbReference>
<evidence type="ECO:0000256" key="3">
    <source>
        <dbReference type="ARBA" id="ARBA00022795"/>
    </source>
</evidence>
<comment type="similarity">
    <text evidence="2">Belongs to the FlgN family.</text>
</comment>
<dbReference type="Pfam" id="PF05130">
    <property type="entry name" value="FlgN"/>
    <property type="match status" value="1"/>
</dbReference>
<dbReference type="SUPFAM" id="SSF140566">
    <property type="entry name" value="FlgN-like"/>
    <property type="match status" value="1"/>
</dbReference>
<dbReference type="GO" id="GO:0044780">
    <property type="term" value="P:bacterial-type flagellum assembly"/>
    <property type="evidence" value="ECO:0007669"/>
    <property type="project" value="InterPro"/>
</dbReference>
<dbReference type="AlphaFoldDB" id="A0A1M7JMK7"/>
<keyword evidence="5" id="KW-1185">Reference proteome</keyword>
<name>A0A1M7JMK7_9RHOB</name>
<gene>
    <name evidence="4" type="ORF">SAMN05443432_1093</name>
</gene>
<proteinExistence type="inferred from homology"/>
<sequence length="119" mass="13648">MTANDMQGLIDRLDDLLESERSSLLSGNLETIGSLLEDKQKLIDRFNALDLERRPELESVHRKLMRNQELLDGALEGIRKVAARMAAMRQVRQSLETYDQRGKRQTIDGAVVRKIEKRA</sequence>
<evidence type="ECO:0000256" key="1">
    <source>
        <dbReference type="ARBA" id="ARBA00002397"/>
    </source>
</evidence>